<protein>
    <submittedName>
        <fullName evidence="1">Uncharacterized protein</fullName>
    </submittedName>
</protein>
<dbReference type="OrthoDB" id="3596854at2759"/>
<gene>
    <name evidence="1" type="ORF">GcC1_055043</name>
</gene>
<dbReference type="Proteomes" id="UP000285405">
    <property type="component" value="Unassembled WGS sequence"/>
</dbReference>
<dbReference type="EMBL" id="MCBR01005569">
    <property type="protein sequence ID" value="RKF78464.1"/>
    <property type="molecule type" value="Genomic_DNA"/>
</dbReference>
<accession>A0A420IVA2</accession>
<proteinExistence type="predicted"/>
<dbReference type="AlphaFoldDB" id="A0A420IVA2"/>
<feature type="non-terminal residue" evidence="1">
    <location>
        <position position="200"/>
    </location>
</feature>
<comment type="caution">
    <text evidence="1">The sequence shown here is derived from an EMBL/GenBank/DDBJ whole genome shotgun (WGS) entry which is preliminary data.</text>
</comment>
<evidence type="ECO:0000313" key="2">
    <source>
        <dbReference type="Proteomes" id="UP000285405"/>
    </source>
</evidence>
<reference evidence="1 2" key="1">
    <citation type="journal article" date="2018" name="BMC Genomics">
        <title>Comparative genome analyses reveal sequence features reflecting distinct modes of host-adaptation between dicot and monocot powdery mildew.</title>
        <authorList>
            <person name="Wu Y."/>
            <person name="Ma X."/>
            <person name="Pan Z."/>
            <person name="Kale S.D."/>
            <person name="Song Y."/>
            <person name="King H."/>
            <person name="Zhang Q."/>
            <person name="Presley C."/>
            <person name="Deng X."/>
            <person name="Wei C.I."/>
            <person name="Xiao S."/>
        </authorList>
    </citation>
    <scope>NUCLEOTIDE SEQUENCE [LARGE SCALE GENOMIC DNA]</scope>
    <source>
        <strain evidence="1">UCSC1</strain>
    </source>
</reference>
<feature type="non-terminal residue" evidence="1">
    <location>
        <position position="1"/>
    </location>
</feature>
<name>A0A420IVA2_9PEZI</name>
<organism evidence="1 2">
    <name type="scientific">Golovinomyces cichoracearum</name>
    <dbReference type="NCBI Taxonomy" id="62708"/>
    <lineage>
        <taxon>Eukaryota</taxon>
        <taxon>Fungi</taxon>
        <taxon>Dikarya</taxon>
        <taxon>Ascomycota</taxon>
        <taxon>Pezizomycotina</taxon>
        <taxon>Leotiomycetes</taxon>
        <taxon>Erysiphales</taxon>
        <taxon>Erysiphaceae</taxon>
        <taxon>Golovinomyces</taxon>
    </lineage>
</organism>
<sequence>ICSFQKLEELVSYLSFAVKRFSGDLRRELPSLCFECTIFETGLVRLRKLSFAEHCQVSLNIKWIIKVIEELILKFESLKLQEKDMATKTYPTFHICGKYDGSIPAIRWLNQLHGELRPHYTLVTADVFFEAISMLFVGEAGEWLDSSPEFIEFIDKEKEPNAKDIEEFKQAVTKRFPRKKVESDVGNVQEDIQNLQQELN</sequence>
<evidence type="ECO:0000313" key="1">
    <source>
        <dbReference type="EMBL" id="RKF78464.1"/>
    </source>
</evidence>